<dbReference type="GO" id="GO:0005737">
    <property type="term" value="C:cytoplasm"/>
    <property type="evidence" value="ECO:0007669"/>
    <property type="project" value="UniProtKB-ARBA"/>
</dbReference>
<sequence length="635" mass="69115">MKPIYIPKRDFDRVRHIDRQRAWRARLFADMCRINTLYMIQTAGSGHIGSSFSSLDMATWIYLHELSLGDGIEHAYFSSKGHDCPGLYSVLMACGLLSFDLIHGLRRLDHLPGHPDVGTPGIVANTGSLGMGISKAKGMVHADRLQGQNGRRVFVMLGDGELQEGQIWESLASAVYSGMWEITAIVDRNRIQSDTWVDLTSPQGSIEDRFRACGWRVESVDGHDFTALESVFAAVAEEREVPQVIIAETRKGNGVEKFVHTVAPSEDIPYAYHSGALSQVDYDHALRELRERVVSLFAEAGAEAPQFLTGPGKEPVVSAVNIQRLLPAYEKSLVELGDEIEEVVVLDADLKYDCGLGAFANRFPERFFECGIAEQDMVSRAGAMALKGLLPVVHSFACFLTTRANENIYNNATERSRIIYTGWLAGLIPAAPGHSHQGVRDIAALTGIPGLDLVAPSCVAEIPMALNYAAKVTSGSTYLRMTSMPTSVPYALPESYVFTRGRGCELVSGSDVVLTAYGPIMLAQAFKAAELLAKDGILAKVMNMPWLNVIDEGWLKKQTEGATCVVTIDDHYVDGGQGCRIAASLIRSGLSFERGVHLLGVNEIPACGQPQEVLEHHRLDGASIASVVKKVVKGA</sequence>
<comment type="caution">
    <text evidence="6">The sequence shown here is derived from an EMBL/GenBank/DDBJ whole genome shotgun (WGS) entry which is preliminary data.</text>
</comment>
<evidence type="ECO:0000256" key="4">
    <source>
        <dbReference type="ARBA" id="ARBA00007131"/>
    </source>
</evidence>
<comment type="cofactor">
    <cofactor evidence="3">
        <name>thiamine diphosphate</name>
        <dbReference type="ChEBI" id="CHEBI:58937"/>
    </cofactor>
</comment>
<accession>A0A7K1KPI4</accession>
<evidence type="ECO:0000256" key="2">
    <source>
        <dbReference type="ARBA" id="ARBA00001946"/>
    </source>
</evidence>
<dbReference type="RefSeq" id="WP_155934341.1">
    <property type="nucleotide sequence ID" value="NZ_WODC01000005.1"/>
</dbReference>
<dbReference type="InterPro" id="IPR009014">
    <property type="entry name" value="Transketo_C/PFOR_II"/>
</dbReference>
<evidence type="ECO:0000313" key="7">
    <source>
        <dbReference type="Proteomes" id="UP000461162"/>
    </source>
</evidence>
<dbReference type="SUPFAM" id="SSF52518">
    <property type="entry name" value="Thiamin diphosphate-binding fold (THDP-binding)"/>
    <property type="match status" value="2"/>
</dbReference>
<dbReference type="Proteomes" id="UP000461162">
    <property type="component" value="Unassembled WGS sequence"/>
</dbReference>
<protein>
    <submittedName>
        <fullName evidence="6">Transketolase</fullName>
    </submittedName>
</protein>
<dbReference type="Gene3D" id="3.40.50.920">
    <property type="match status" value="1"/>
</dbReference>
<dbReference type="PANTHER" id="PTHR43825">
    <property type="entry name" value="PYRUVATE DEHYDROGENASE E1 COMPONENT"/>
    <property type="match status" value="1"/>
</dbReference>
<keyword evidence="7" id="KW-1185">Reference proteome</keyword>
<organism evidence="6 7">
    <name type="scientific">Pseudodesulfovibrio alkaliphilus</name>
    <dbReference type="NCBI Taxonomy" id="2661613"/>
    <lineage>
        <taxon>Bacteria</taxon>
        <taxon>Pseudomonadati</taxon>
        <taxon>Thermodesulfobacteriota</taxon>
        <taxon>Desulfovibrionia</taxon>
        <taxon>Desulfovibrionales</taxon>
        <taxon>Desulfovibrionaceae</taxon>
    </lineage>
</organism>
<dbReference type="Pfam" id="PF02779">
    <property type="entry name" value="Transket_pyr"/>
    <property type="match status" value="1"/>
</dbReference>
<reference evidence="6 7" key="1">
    <citation type="submission" date="2019-11" db="EMBL/GenBank/DDBJ databases">
        <title>Pseudodesulfovibrio alkaliphilus, sp. nov., an alkaliphilic sulfate-reducing bacteria from mud volcano of Taman peninsula, Russia.</title>
        <authorList>
            <person name="Frolova A."/>
            <person name="Merkel A.Y."/>
            <person name="Slobodkin A.I."/>
        </authorList>
    </citation>
    <scope>NUCLEOTIDE SEQUENCE [LARGE SCALE GENOMIC DNA]</scope>
    <source>
        <strain evidence="6 7">F-1</strain>
    </source>
</reference>
<dbReference type="Pfam" id="PF00456">
    <property type="entry name" value="Transketolase_N"/>
    <property type="match status" value="1"/>
</dbReference>
<dbReference type="CDD" id="cd07033">
    <property type="entry name" value="TPP_PYR_DXS_TK_like"/>
    <property type="match status" value="1"/>
</dbReference>
<evidence type="ECO:0000256" key="1">
    <source>
        <dbReference type="ARBA" id="ARBA00001936"/>
    </source>
</evidence>
<dbReference type="InterPro" id="IPR005474">
    <property type="entry name" value="Transketolase_N"/>
</dbReference>
<dbReference type="SMART" id="SM00861">
    <property type="entry name" value="Transket_pyr"/>
    <property type="match status" value="1"/>
</dbReference>
<dbReference type="InterPro" id="IPR005475">
    <property type="entry name" value="Transketolase-like_Pyr-bd"/>
</dbReference>
<feature type="domain" description="Transketolase-like pyrimidine-binding" evidence="5">
    <location>
        <begin position="323"/>
        <end position="488"/>
    </location>
</feature>
<comment type="cofactor">
    <cofactor evidence="1">
        <name>Mn(2+)</name>
        <dbReference type="ChEBI" id="CHEBI:29035"/>
    </cofactor>
</comment>
<comment type="cofactor">
    <cofactor evidence="2">
        <name>Mg(2+)</name>
        <dbReference type="ChEBI" id="CHEBI:18420"/>
    </cofactor>
</comment>
<evidence type="ECO:0000259" key="5">
    <source>
        <dbReference type="SMART" id="SM00861"/>
    </source>
</evidence>
<evidence type="ECO:0000256" key="3">
    <source>
        <dbReference type="ARBA" id="ARBA00001964"/>
    </source>
</evidence>
<proteinExistence type="inferred from homology"/>
<dbReference type="AlphaFoldDB" id="A0A7K1KPI4"/>
<dbReference type="InterPro" id="IPR051157">
    <property type="entry name" value="PDH/Transketolase"/>
</dbReference>
<name>A0A7K1KPI4_9BACT</name>
<dbReference type="SUPFAM" id="SSF52922">
    <property type="entry name" value="TK C-terminal domain-like"/>
    <property type="match status" value="1"/>
</dbReference>
<comment type="similarity">
    <text evidence="4">Belongs to the transketolase family.</text>
</comment>
<dbReference type="PANTHER" id="PTHR43825:SF1">
    <property type="entry name" value="TRANSKETOLASE-LIKE PYRIMIDINE-BINDING DOMAIN-CONTAINING PROTEIN"/>
    <property type="match status" value="1"/>
</dbReference>
<dbReference type="Pfam" id="PF02780">
    <property type="entry name" value="Transketolase_C"/>
    <property type="match status" value="1"/>
</dbReference>
<dbReference type="EMBL" id="WODC01000005">
    <property type="protein sequence ID" value="MUM77812.1"/>
    <property type="molecule type" value="Genomic_DNA"/>
</dbReference>
<dbReference type="InterPro" id="IPR029061">
    <property type="entry name" value="THDP-binding"/>
</dbReference>
<dbReference type="InterPro" id="IPR033248">
    <property type="entry name" value="Transketolase_C"/>
</dbReference>
<dbReference type="Gene3D" id="3.40.50.970">
    <property type="match status" value="2"/>
</dbReference>
<gene>
    <name evidence="6" type="ORF">GKC30_09215</name>
</gene>
<evidence type="ECO:0000313" key="6">
    <source>
        <dbReference type="EMBL" id="MUM77812.1"/>
    </source>
</evidence>